<reference evidence="2" key="1">
    <citation type="journal article" date="2009" name="Plant Mol. Biol.">
        <title>Insights into corn genes derived from large-scale cDNA sequencing.</title>
        <authorList>
            <person name="Alexandrov N.N."/>
            <person name="Brover V.V."/>
            <person name="Freidin S."/>
            <person name="Troukhan M.E."/>
            <person name="Tatarinova T.V."/>
            <person name="Zhang H."/>
            <person name="Swaller T.J."/>
            <person name="Lu Y.P."/>
            <person name="Bouck J."/>
            <person name="Flavell R.B."/>
            <person name="Feldmann K.A."/>
        </authorList>
    </citation>
    <scope>NUCLEOTIDE SEQUENCE</scope>
</reference>
<protein>
    <submittedName>
        <fullName evidence="2">Uncharacterized protein</fullName>
    </submittedName>
</protein>
<evidence type="ECO:0000313" key="2">
    <source>
        <dbReference type="EMBL" id="ACG43789.1"/>
    </source>
</evidence>
<proteinExistence type="evidence at transcript level"/>
<dbReference type="AlphaFoldDB" id="B6U356"/>
<evidence type="ECO:0000256" key="1">
    <source>
        <dbReference type="SAM" id="MobiDB-lite"/>
    </source>
</evidence>
<sequence length="302" mass="33063">MAEHPTDFPRRELDAQSFLSSPSSSPWSFFPSRGPCSTAFPCVLPCIAPSLLHLPWSRPRICRSLHPLDTEALWLTPLRAEFLLCAARLGCVQVLSSTARHEVPTCKLSVGRAPSCRISSSPLRSPWQSSSSTQPRSSTPAGPPPRPWRRSVHPAAAQLVRALCIFPAWRNPSLVAEQLTHGAQLASTSSVVDTVRSASLAPIRTRSCRYRRVVAGDSFACCRAHRFPCPVLARFPAHQRALSACLALIPIASSTSPVIVVRRRVMCAALYTSPSCIIVEPDEPRSSLLDLVKPRLPDVRQK</sequence>
<name>B6U356_MAIZE</name>
<feature type="compositionally biased region" description="Low complexity" evidence="1">
    <location>
        <begin position="119"/>
        <end position="140"/>
    </location>
</feature>
<feature type="region of interest" description="Disordered" evidence="1">
    <location>
        <begin position="112"/>
        <end position="150"/>
    </location>
</feature>
<organism evidence="2">
    <name type="scientific">Zea mays</name>
    <name type="common">Maize</name>
    <dbReference type="NCBI Taxonomy" id="4577"/>
    <lineage>
        <taxon>Eukaryota</taxon>
        <taxon>Viridiplantae</taxon>
        <taxon>Streptophyta</taxon>
        <taxon>Embryophyta</taxon>
        <taxon>Tracheophyta</taxon>
        <taxon>Spermatophyta</taxon>
        <taxon>Magnoliopsida</taxon>
        <taxon>Liliopsida</taxon>
        <taxon>Poales</taxon>
        <taxon>Poaceae</taxon>
        <taxon>PACMAD clade</taxon>
        <taxon>Panicoideae</taxon>
        <taxon>Andropogonodae</taxon>
        <taxon>Andropogoneae</taxon>
        <taxon>Tripsacinae</taxon>
        <taxon>Zea</taxon>
    </lineage>
</organism>
<accession>B6U356</accession>
<dbReference type="EMBL" id="EU971671">
    <property type="protein sequence ID" value="ACG43789.1"/>
    <property type="molecule type" value="mRNA"/>
</dbReference>